<dbReference type="SUPFAM" id="SSF56112">
    <property type="entry name" value="Protein kinase-like (PK-like)"/>
    <property type="match status" value="1"/>
</dbReference>
<reference evidence="7" key="1">
    <citation type="journal article" date="2012" name="Nature">
        <title>The tomato genome sequence provides insights into fleshy fruit evolution.</title>
        <authorList>
            <consortium name="Tomato Genome Consortium"/>
        </authorList>
    </citation>
    <scope>NUCLEOTIDE SEQUENCE [LARGE SCALE GENOMIC DNA]</scope>
    <source>
        <strain evidence="7">cv. Heinz 1706</strain>
    </source>
</reference>
<evidence type="ECO:0000259" key="6">
    <source>
        <dbReference type="Pfam" id="PF07714"/>
    </source>
</evidence>
<evidence type="ECO:0000256" key="5">
    <source>
        <dbReference type="ARBA" id="ARBA00022840"/>
    </source>
</evidence>
<keyword evidence="5" id="KW-0067">ATP-binding</keyword>
<dbReference type="InterPro" id="IPR001245">
    <property type="entry name" value="Ser-Thr/Tyr_kinase_cat_dom"/>
</dbReference>
<evidence type="ECO:0000313" key="7">
    <source>
        <dbReference type="EnsemblPlants" id="Solyc10g052867.1.1"/>
    </source>
</evidence>
<dbReference type="InParanoid" id="A0A3Q7IHX4"/>
<reference evidence="7" key="2">
    <citation type="submission" date="2019-01" db="UniProtKB">
        <authorList>
            <consortium name="EnsemblPlants"/>
        </authorList>
    </citation>
    <scope>IDENTIFICATION</scope>
    <source>
        <strain evidence="7">cv. Heinz 1706</strain>
    </source>
</reference>
<dbReference type="AlphaFoldDB" id="A0A3Q7IHX4"/>
<keyword evidence="1" id="KW-0723">Serine/threonine-protein kinase</keyword>
<evidence type="ECO:0000256" key="3">
    <source>
        <dbReference type="ARBA" id="ARBA00022741"/>
    </source>
</evidence>
<keyword evidence="2" id="KW-0808">Transferase</keyword>
<evidence type="ECO:0000256" key="4">
    <source>
        <dbReference type="ARBA" id="ARBA00022777"/>
    </source>
</evidence>
<dbReference type="Gene3D" id="3.30.200.20">
    <property type="entry name" value="Phosphorylase Kinase, domain 1"/>
    <property type="match status" value="1"/>
</dbReference>
<dbReference type="PANTHER" id="PTHR27002">
    <property type="entry name" value="RECEPTOR-LIKE SERINE/THREONINE-PROTEIN KINASE SD1-8"/>
    <property type="match status" value="1"/>
</dbReference>
<dbReference type="Gramene" id="Solyc10g052867.1.1">
    <property type="protein sequence ID" value="Solyc10g052867.1.1"/>
    <property type="gene ID" value="Solyc10g052867.1"/>
</dbReference>
<keyword evidence="4" id="KW-0418">Kinase</keyword>
<dbReference type="Pfam" id="PF07714">
    <property type="entry name" value="PK_Tyr_Ser-Thr"/>
    <property type="match status" value="1"/>
</dbReference>
<dbReference type="GO" id="GO:0005524">
    <property type="term" value="F:ATP binding"/>
    <property type="evidence" value="ECO:0007669"/>
    <property type="project" value="UniProtKB-KW"/>
</dbReference>
<evidence type="ECO:0000313" key="8">
    <source>
        <dbReference type="Proteomes" id="UP000004994"/>
    </source>
</evidence>
<accession>A0A3Q7IHX4</accession>
<organism evidence="7">
    <name type="scientific">Solanum lycopersicum</name>
    <name type="common">Tomato</name>
    <name type="synonym">Lycopersicon esculentum</name>
    <dbReference type="NCBI Taxonomy" id="4081"/>
    <lineage>
        <taxon>Eukaryota</taxon>
        <taxon>Viridiplantae</taxon>
        <taxon>Streptophyta</taxon>
        <taxon>Embryophyta</taxon>
        <taxon>Tracheophyta</taxon>
        <taxon>Spermatophyta</taxon>
        <taxon>Magnoliopsida</taxon>
        <taxon>eudicotyledons</taxon>
        <taxon>Gunneridae</taxon>
        <taxon>Pentapetalae</taxon>
        <taxon>asterids</taxon>
        <taxon>lamiids</taxon>
        <taxon>Solanales</taxon>
        <taxon>Solanaceae</taxon>
        <taxon>Solanoideae</taxon>
        <taxon>Solaneae</taxon>
        <taxon>Solanum</taxon>
        <taxon>Solanum subgen. Lycopersicon</taxon>
    </lineage>
</organism>
<dbReference type="EnsemblPlants" id="Solyc10g052867.1.1">
    <property type="protein sequence ID" value="Solyc10g052867.1.1"/>
    <property type="gene ID" value="Solyc10g052867.1"/>
</dbReference>
<proteinExistence type="predicted"/>
<dbReference type="PANTHER" id="PTHR27002:SF1097">
    <property type="entry name" value="RECEPTOR-LIKE SERINE_THREONINE-PROTEIN KINASE"/>
    <property type="match status" value="1"/>
</dbReference>
<evidence type="ECO:0000256" key="2">
    <source>
        <dbReference type="ARBA" id="ARBA00022679"/>
    </source>
</evidence>
<sequence>MGSRNNREEARRDFTQGYTEFENEVKLIANLQHRNLTKLLGYYINGVEKFLVYEFMTNNSLGKVPRFQFSTLLIQENYKYNLLLESQISPPLDRVQFRPNVHLLQV</sequence>
<name>A0A3Q7IHX4_SOLLC</name>
<keyword evidence="3" id="KW-0547">Nucleotide-binding</keyword>
<protein>
    <recommendedName>
        <fullName evidence="6">Serine-threonine/tyrosine-protein kinase catalytic domain-containing protein</fullName>
    </recommendedName>
</protein>
<dbReference type="GO" id="GO:0004674">
    <property type="term" value="F:protein serine/threonine kinase activity"/>
    <property type="evidence" value="ECO:0007669"/>
    <property type="project" value="UniProtKB-KW"/>
</dbReference>
<dbReference type="Proteomes" id="UP000004994">
    <property type="component" value="Chromosome 10"/>
</dbReference>
<keyword evidence="8" id="KW-1185">Reference proteome</keyword>
<dbReference type="InterPro" id="IPR011009">
    <property type="entry name" value="Kinase-like_dom_sf"/>
</dbReference>
<evidence type="ECO:0000256" key="1">
    <source>
        <dbReference type="ARBA" id="ARBA00022527"/>
    </source>
</evidence>
<feature type="domain" description="Serine-threonine/tyrosine-protein kinase catalytic" evidence="6">
    <location>
        <begin position="18"/>
        <end position="68"/>
    </location>
</feature>
<dbReference type="STRING" id="4081.A0A3Q7IHX4"/>